<evidence type="ECO:0000256" key="1">
    <source>
        <dbReference type="SAM" id="MobiDB-lite"/>
    </source>
</evidence>
<feature type="region of interest" description="Disordered" evidence="1">
    <location>
        <begin position="1"/>
        <end position="60"/>
    </location>
</feature>
<name>A0AAP0Q2K2_9MAGN</name>
<feature type="compositionally biased region" description="Basic and acidic residues" evidence="1">
    <location>
        <begin position="1"/>
        <end position="10"/>
    </location>
</feature>
<proteinExistence type="predicted"/>
<reference evidence="2 3" key="1">
    <citation type="submission" date="2024-01" db="EMBL/GenBank/DDBJ databases">
        <title>Genome assemblies of Stephania.</title>
        <authorList>
            <person name="Yang L."/>
        </authorList>
    </citation>
    <scope>NUCLEOTIDE SEQUENCE [LARGE SCALE GENOMIC DNA]</scope>
    <source>
        <strain evidence="2">JXDWG</strain>
        <tissue evidence="2">Leaf</tissue>
    </source>
</reference>
<dbReference type="Proteomes" id="UP001419268">
    <property type="component" value="Unassembled WGS sequence"/>
</dbReference>
<dbReference type="EMBL" id="JBBNAG010000001">
    <property type="protein sequence ID" value="KAK9164860.1"/>
    <property type="molecule type" value="Genomic_DNA"/>
</dbReference>
<organism evidence="2 3">
    <name type="scientific">Stephania cephalantha</name>
    <dbReference type="NCBI Taxonomy" id="152367"/>
    <lineage>
        <taxon>Eukaryota</taxon>
        <taxon>Viridiplantae</taxon>
        <taxon>Streptophyta</taxon>
        <taxon>Embryophyta</taxon>
        <taxon>Tracheophyta</taxon>
        <taxon>Spermatophyta</taxon>
        <taxon>Magnoliopsida</taxon>
        <taxon>Ranunculales</taxon>
        <taxon>Menispermaceae</taxon>
        <taxon>Menispermoideae</taxon>
        <taxon>Cissampelideae</taxon>
        <taxon>Stephania</taxon>
    </lineage>
</organism>
<protein>
    <submittedName>
        <fullName evidence="2">Uncharacterized protein</fullName>
    </submittedName>
</protein>
<feature type="compositionally biased region" description="Basic and acidic residues" evidence="1">
    <location>
        <begin position="38"/>
        <end position="48"/>
    </location>
</feature>
<feature type="compositionally biased region" description="Polar residues" evidence="1">
    <location>
        <begin position="50"/>
        <end position="60"/>
    </location>
</feature>
<dbReference type="AlphaFoldDB" id="A0AAP0Q2K2"/>
<comment type="caution">
    <text evidence="2">The sequence shown here is derived from an EMBL/GenBank/DDBJ whole genome shotgun (WGS) entry which is preliminary data.</text>
</comment>
<evidence type="ECO:0000313" key="2">
    <source>
        <dbReference type="EMBL" id="KAK9164860.1"/>
    </source>
</evidence>
<evidence type="ECO:0000313" key="3">
    <source>
        <dbReference type="Proteomes" id="UP001419268"/>
    </source>
</evidence>
<accession>A0AAP0Q2K2</accession>
<keyword evidence="3" id="KW-1185">Reference proteome</keyword>
<sequence>MVARGRREVADGGSSAREVARLYGENASSQARRTPTRNRKDAGEEKRLTLSPSRSHGLNRLSLNTASRSPQHNTVSLPLCLLNTALAPQHRRLCFSAPQHRLPQHRLSRLSPPQHRLSAPQLCSPQLCLSTRLSLLPPPSQLTVSTSRRLALAGPPLWIASPLRRHWIAFPLAALAVSRASVATIWISLSSAALAVSRSLVATATAHRHKALPPELSFLRCLAHGQGRESGCSAITTVTLA</sequence>
<gene>
    <name evidence="2" type="ORF">Scep_000051</name>
</gene>